<dbReference type="InterPro" id="IPR014710">
    <property type="entry name" value="RmlC-like_jellyroll"/>
</dbReference>
<dbReference type="SMART" id="SM00419">
    <property type="entry name" value="HTH_CRP"/>
    <property type="match status" value="1"/>
</dbReference>
<feature type="domain" description="HTH crp-type" evidence="5">
    <location>
        <begin position="137"/>
        <end position="203"/>
    </location>
</feature>
<keyword evidence="2" id="KW-0238">DNA-binding</keyword>
<protein>
    <submittedName>
        <fullName evidence="6">Crp/Fnr family transcriptional regulator</fullName>
    </submittedName>
</protein>
<dbReference type="PROSITE" id="PS51063">
    <property type="entry name" value="HTH_CRP_2"/>
    <property type="match status" value="1"/>
</dbReference>
<evidence type="ECO:0000259" key="5">
    <source>
        <dbReference type="PROSITE" id="PS51063"/>
    </source>
</evidence>
<evidence type="ECO:0000256" key="2">
    <source>
        <dbReference type="ARBA" id="ARBA00023125"/>
    </source>
</evidence>
<dbReference type="Gene3D" id="2.60.120.10">
    <property type="entry name" value="Jelly Rolls"/>
    <property type="match status" value="1"/>
</dbReference>
<dbReference type="AlphaFoldDB" id="A0A928KZG0"/>
<evidence type="ECO:0000259" key="4">
    <source>
        <dbReference type="PROSITE" id="PS50042"/>
    </source>
</evidence>
<dbReference type="SUPFAM" id="SSF51206">
    <property type="entry name" value="cAMP-binding domain-like"/>
    <property type="match status" value="1"/>
</dbReference>
<dbReference type="InterPro" id="IPR018490">
    <property type="entry name" value="cNMP-bd_dom_sf"/>
</dbReference>
<dbReference type="InterPro" id="IPR036390">
    <property type="entry name" value="WH_DNA-bd_sf"/>
</dbReference>
<organism evidence="6 7">
    <name type="scientific">Faecalispora sporosphaeroides</name>
    <dbReference type="NCBI Taxonomy" id="1549"/>
    <lineage>
        <taxon>Bacteria</taxon>
        <taxon>Bacillati</taxon>
        <taxon>Bacillota</taxon>
        <taxon>Clostridia</taxon>
        <taxon>Eubacteriales</taxon>
        <taxon>Oscillospiraceae</taxon>
        <taxon>Faecalispora</taxon>
    </lineage>
</organism>
<reference evidence="6" key="1">
    <citation type="submission" date="2019-04" db="EMBL/GenBank/DDBJ databases">
        <title>Evolution of Biomass-Degrading Anaerobic Consortia Revealed by Metagenomics.</title>
        <authorList>
            <person name="Peng X."/>
        </authorList>
    </citation>
    <scope>NUCLEOTIDE SEQUENCE</scope>
    <source>
        <strain evidence="6">SIG551</strain>
    </source>
</reference>
<dbReference type="GO" id="GO:0005829">
    <property type="term" value="C:cytosol"/>
    <property type="evidence" value="ECO:0007669"/>
    <property type="project" value="TreeGrafter"/>
</dbReference>
<dbReference type="InterPro" id="IPR000595">
    <property type="entry name" value="cNMP-bd_dom"/>
</dbReference>
<accession>A0A928KZG0</accession>
<dbReference type="PANTHER" id="PTHR24567:SF74">
    <property type="entry name" value="HTH-TYPE TRANSCRIPTIONAL REGULATOR ARCR"/>
    <property type="match status" value="1"/>
</dbReference>
<dbReference type="CDD" id="cd00038">
    <property type="entry name" value="CAP_ED"/>
    <property type="match status" value="1"/>
</dbReference>
<feature type="domain" description="Cyclic nucleotide-binding" evidence="4">
    <location>
        <begin position="24"/>
        <end position="102"/>
    </location>
</feature>
<keyword evidence="1" id="KW-0805">Transcription regulation</keyword>
<dbReference type="Gene3D" id="1.10.10.10">
    <property type="entry name" value="Winged helix-like DNA-binding domain superfamily/Winged helix DNA-binding domain"/>
    <property type="match status" value="1"/>
</dbReference>
<evidence type="ECO:0000256" key="1">
    <source>
        <dbReference type="ARBA" id="ARBA00023015"/>
    </source>
</evidence>
<dbReference type="Pfam" id="PF13545">
    <property type="entry name" value="HTH_Crp_2"/>
    <property type="match status" value="1"/>
</dbReference>
<dbReference type="Proteomes" id="UP000754750">
    <property type="component" value="Unassembled WGS sequence"/>
</dbReference>
<proteinExistence type="predicted"/>
<keyword evidence="3" id="KW-0804">Transcription</keyword>
<comment type="caution">
    <text evidence="6">The sequence shown here is derived from an EMBL/GenBank/DDBJ whole genome shotgun (WGS) entry which is preliminary data.</text>
</comment>
<dbReference type="InterPro" id="IPR050397">
    <property type="entry name" value="Env_Response_Regulators"/>
</dbReference>
<gene>
    <name evidence="6" type="ORF">E7512_13025</name>
</gene>
<dbReference type="RefSeq" id="WP_020073882.1">
    <property type="nucleotide sequence ID" value="NZ_SVNY01000007.1"/>
</dbReference>
<dbReference type="PANTHER" id="PTHR24567">
    <property type="entry name" value="CRP FAMILY TRANSCRIPTIONAL REGULATORY PROTEIN"/>
    <property type="match status" value="1"/>
</dbReference>
<dbReference type="GO" id="GO:0003677">
    <property type="term" value="F:DNA binding"/>
    <property type="evidence" value="ECO:0007669"/>
    <property type="project" value="UniProtKB-KW"/>
</dbReference>
<evidence type="ECO:0000313" key="6">
    <source>
        <dbReference type="EMBL" id="MBE6834474.1"/>
    </source>
</evidence>
<evidence type="ECO:0000256" key="3">
    <source>
        <dbReference type="ARBA" id="ARBA00023163"/>
    </source>
</evidence>
<dbReference type="Pfam" id="PF00027">
    <property type="entry name" value="cNMP_binding"/>
    <property type="match status" value="1"/>
</dbReference>
<evidence type="ECO:0000313" key="7">
    <source>
        <dbReference type="Proteomes" id="UP000754750"/>
    </source>
</evidence>
<dbReference type="GO" id="GO:0003700">
    <property type="term" value="F:DNA-binding transcription factor activity"/>
    <property type="evidence" value="ECO:0007669"/>
    <property type="project" value="TreeGrafter"/>
</dbReference>
<dbReference type="SUPFAM" id="SSF46785">
    <property type="entry name" value="Winged helix' DNA-binding domain"/>
    <property type="match status" value="1"/>
</dbReference>
<sequence>MEQLKWAAESLWEVLGRKETPRLYPGNQMIYRQGELAERFYYLKSGRVRIFMSSENGQEKTLTLLERGNIFGEAAFFDGLPRVSSARTLEKSQIIPVSREVLLDCFREEPMLAFQLLHLFSKTVRMLSNQVDHMTFLQADRRIAKILTELSGGRGGEPIACSHEDLASMAGVSRVTASRVLSEFSRRGWISTRYRSIQILNLEALLHFALS</sequence>
<dbReference type="InterPro" id="IPR036388">
    <property type="entry name" value="WH-like_DNA-bd_sf"/>
</dbReference>
<name>A0A928KZG0_9FIRM</name>
<dbReference type="EMBL" id="SVNY01000007">
    <property type="protein sequence ID" value="MBE6834474.1"/>
    <property type="molecule type" value="Genomic_DNA"/>
</dbReference>
<dbReference type="InterPro" id="IPR012318">
    <property type="entry name" value="HTH_CRP"/>
</dbReference>
<dbReference type="SMART" id="SM00100">
    <property type="entry name" value="cNMP"/>
    <property type="match status" value="1"/>
</dbReference>
<dbReference type="PROSITE" id="PS50042">
    <property type="entry name" value="CNMP_BINDING_3"/>
    <property type="match status" value="1"/>
</dbReference>